<accession>A0A067R2N8</accession>
<evidence type="ECO:0000313" key="8">
    <source>
        <dbReference type="EMBL" id="KDR13277.1"/>
    </source>
</evidence>
<evidence type="ECO:0000256" key="5">
    <source>
        <dbReference type="SAM" id="MobiDB-lite"/>
    </source>
</evidence>
<dbReference type="SUPFAM" id="SSF69318">
    <property type="entry name" value="Integrin alpha N-terminal domain"/>
    <property type="match status" value="1"/>
</dbReference>
<sequence>MSYPASKLAVRDSFEDEDVSDDVEDEVFIRDGRNGFKVDEERGVKRPLMAPRRKSKSSHFHSEIGRRRRCRAHFAPCCYGCIALSALLGLIVLVVSLVMWFPFPLDQVTKFWKVGVRSQLGNVVIPCTELFVEDVWTKSLSKLTVESAVQLNDINKDGVMDVIIGYGTGADGHNVPDFVCTIYFGRVTPCLGGVIALDGVTGNIIWQHWTSHSVFMVDCSADLTEDKTNDCLISGKGGVLQLVNGHDGSSVWQFVEHAGQAGLHGEPFVDVYSAQFIQDVDGDGFPDVVAAHTEDVPPGLTGHLVLVSGKKGKLLQKVATPNGEETFYAPQVLFHLDGESIVVFGTGGQASPGGLYALPLHHLVKGNMLQVRELYRDEAKGIMSPPVMADVNQDGSEDIVAAMFNSIVIAFNGLTFQQLWNFSFPGSETSSAPTPSYFNDDNIPDFLVKYQNGPGYPVYYSSETTVLDGKTGIPLLAKPVIDTMGSQIGGLSISMEGLGNDLMLYWRANCLHHDGPTKPFSFMPGSSIQTQSRIDLCQVLFNSTLSTQFVALNQHIEPPGIAVYSSEERRQLEYNNSINTSAQAHHYLDTHPDFLDAYGHRTEYNKVMSNENKEFEGGATRVSSFRHREDDSVLRNSASGKGPGYFYNEGDYFVANRGRNRISNDAGEQEEMLAPDFQGNGEYPTVRKHGGTQPLEQPWQQQGEEGSIPLTYSNLMGSNPAPNQESDYELLYGPVSAESVGGSQQGYPVDTQHDKRTEYSRVKRGVHSVHGLQQLTSLGMLVPRLPASSKNDTIDLVFVSYWIHPVTEAQVILGKDKDCIEKKRTEAETDTASVSGKYHSFDPEMAVKDCLEYKWEDKPADTQPDHFSLNMGQATVYRLRISCRCRDVRIGEKCSSILPFSQQSWPGFMGHNGNGHFRPRNG</sequence>
<feature type="region of interest" description="Disordered" evidence="5">
    <location>
        <begin position="678"/>
        <end position="703"/>
    </location>
</feature>
<evidence type="ECO:0000256" key="3">
    <source>
        <dbReference type="ARBA" id="ARBA00022989"/>
    </source>
</evidence>
<dbReference type="GO" id="GO:0016020">
    <property type="term" value="C:membrane"/>
    <property type="evidence" value="ECO:0007669"/>
    <property type="project" value="UniProtKB-SubCell"/>
</dbReference>
<evidence type="ECO:0000256" key="4">
    <source>
        <dbReference type="ARBA" id="ARBA00023136"/>
    </source>
</evidence>
<dbReference type="InterPro" id="IPR028994">
    <property type="entry name" value="Integrin_alpha_N"/>
</dbReference>
<dbReference type="Pfam" id="PF23727">
    <property type="entry name" value="Beta-prop_FAM234A_B"/>
    <property type="match status" value="1"/>
</dbReference>
<gene>
    <name evidence="8" type="ORF">L798_12204</name>
</gene>
<evidence type="ECO:0000256" key="1">
    <source>
        <dbReference type="ARBA" id="ARBA00004167"/>
    </source>
</evidence>
<comment type="subcellular location">
    <subcellularLocation>
        <location evidence="1">Membrane</location>
        <topology evidence="1">Single-pass membrane protein</topology>
    </subcellularLocation>
</comment>
<keyword evidence="9" id="KW-1185">Reference proteome</keyword>
<dbReference type="PANTHER" id="PTHR21419">
    <property type="match status" value="1"/>
</dbReference>
<organism evidence="8 9">
    <name type="scientific">Zootermopsis nevadensis</name>
    <name type="common">Dampwood termite</name>
    <dbReference type="NCBI Taxonomy" id="136037"/>
    <lineage>
        <taxon>Eukaryota</taxon>
        <taxon>Metazoa</taxon>
        <taxon>Ecdysozoa</taxon>
        <taxon>Arthropoda</taxon>
        <taxon>Hexapoda</taxon>
        <taxon>Insecta</taxon>
        <taxon>Pterygota</taxon>
        <taxon>Neoptera</taxon>
        <taxon>Polyneoptera</taxon>
        <taxon>Dictyoptera</taxon>
        <taxon>Blattodea</taxon>
        <taxon>Blattoidea</taxon>
        <taxon>Termitoidae</taxon>
        <taxon>Termopsidae</taxon>
        <taxon>Zootermopsis</taxon>
    </lineage>
</organism>
<dbReference type="InParanoid" id="A0A067R2N8"/>
<proteinExistence type="predicted"/>
<dbReference type="InterPro" id="IPR045232">
    <property type="entry name" value="FAM234"/>
</dbReference>
<protein>
    <recommendedName>
        <fullName evidence="7">FAM234A/B beta-propeller domain-containing protein</fullName>
    </recommendedName>
</protein>
<keyword evidence="2 6" id="KW-0812">Transmembrane</keyword>
<dbReference type="AlphaFoldDB" id="A0A067R2N8"/>
<keyword evidence="4 6" id="KW-0472">Membrane</keyword>
<dbReference type="OrthoDB" id="567787at2759"/>
<dbReference type="FunCoup" id="A0A067R2N8">
    <property type="interactions" value="9"/>
</dbReference>
<evidence type="ECO:0000259" key="7">
    <source>
        <dbReference type="Pfam" id="PF23727"/>
    </source>
</evidence>
<feature type="compositionally biased region" description="Polar residues" evidence="5">
    <location>
        <begin position="694"/>
        <end position="703"/>
    </location>
</feature>
<dbReference type="PANTHER" id="PTHR21419:SF30">
    <property type="entry name" value="IG-LIKE DOMAIN-CONTAINING PROTEIN"/>
    <property type="match status" value="1"/>
</dbReference>
<keyword evidence="3 6" id="KW-1133">Transmembrane helix</keyword>
<reference evidence="8 9" key="1">
    <citation type="journal article" date="2014" name="Nat. Commun.">
        <title>Molecular traces of alternative social organization in a termite genome.</title>
        <authorList>
            <person name="Terrapon N."/>
            <person name="Li C."/>
            <person name="Robertson H.M."/>
            <person name="Ji L."/>
            <person name="Meng X."/>
            <person name="Booth W."/>
            <person name="Chen Z."/>
            <person name="Childers C.P."/>
            <person name="Glastad K.M."/>
            <person name="Gokhale K."/>
            <person name="Gowin J."/>
            <person name="Gronenberg W."/>
            <person name="Hermansen R.A."/>
            <person name="Hu H."/>
            <person name="Hunt B.G."/>
            <person name="Huylmans A.K."/>
            <person name="Khalil S.M."/>
            <person name="Mitchell R.D."/>
            <person name="Munoz-Torres M.C."/>
            <person name="Mustard J.A."/>
            <person name="Pan H."/>
            <person name="Reese J.T."/>
            <person name="Scharf M.E."/>
            <person name="Sun F."/>
            <person name="Vogel H."/>
            <person name="Xiao J."/>
            <person name="Yang W."/>
            <person name="Yang Z."/>
            <person name="Yang Z."/>
            <person name="Zhou J."/>
            <person name="Zhu J."/>
            <person name="Brent C.S."/>
            <person name="Elsik C.G."/>
            <person name="Goodisman M.A."/>
            <person name="Liberles D.A."/>
            <person name="Roe R.M."/>
            <person name="Vargo E.L."/>
            <person name="Vilcinskas A."/>
            <person name="Wang J."/>
            <person name="Bornberg-Bauer E."/>
            <person name="Korb J."/>
            <person name="Zhang G."/>
            <person name="Liebig J."/>
        </authorList>
    </citation>
    <scope>NUCLEOTIDE SEQUENCE [LARGE SCALE GENOMIC DNA]</scope>
    <source>
        <tissue evidence="8">Whole organism</tissue>
    </source>
</reference>
<dbReference type="OMA" id="IKDCIIC"/>
<dbReference type="Gene3D" id="2.130.10.10">
    <property type="entry name" value="YVTN repeat-like/Quinoprotein amine dehydrogenase"/>
    <property type="match status" value="1"/>
</dbReference>
<dbReference type="Proteomes" id="UP000027135">
    <property type="component" value="Unassembled WGS sequence"/>
</dbReference>
<evidence type="ECO:0000313" key="9">
    <source>
        <dbReference type="Proteomes" id="UP000027135"/>
    </source>
</evidence>
<dbReference type="InterPro" id="IPR055409">
    <property type="entry name" value="Beta-prop_FAM234A_B"/>
</dbReference>
<feature type="domain" description="FAM234A/B beta-propeller" evidence="7">
    <location>
        <begin position="149"/>
        <end position="472"/>
    </location>
</feature>
<evidence type="ECO:0000256" key="2">
    <source>
        <dbReference type="ARBA" id="ARBA00022692"/>
    </source>
</evidence>
<dbReference type="InterPro" id="IPR015943">
    <property type="entry name" value="WD40/YVTN_repeat-like_dom_sf"/>
</dbReference>
<dbReference type="eggNOG" id="ENOG502QVNA">
    <property type="taxonomic scope" value="Eukaryota"/>
</dbReference>
<dbReference type="EMBL" id="KK852954">
    <property type="protein sequence ID" value="KDR13277.1"/>
    <property type="molecule type" value="Genomic_DNA"/>
</dbReference>
<name>A0A067R2N8_ZOONE</name>
<evidence type="ECO:0000256" key="6">
    <source>
        <dbReference type="SAM" id="Phobius"/>
    </source>
</evidence>
<feature type="transmembrane region" description="Helical" evidence="6">
    <location>
        <begin position="77"/>
        <end position="101"/>
    </location>
</feature>